<gene>
    <name evidence="1" type="ORF">ACFQ2C_11915</name>
</gene>
<dbReference type="EMBL" id="JBHTKY010000017">
    <property type="protein sequence ID" value="MFD1166313.1"/>
    <property type="molecule type" value="Genomic_DNA"/>
</dbReference>
<reference evidence="2" key="1">
    <citation type="journal article" date="2019" name="Int. J. Syst. Evol. Microbiol.">
        <title>The Global Catalogue of Microorganisms (GCM) 10K type strain sequencing project: providing services to taxonomists for standard genome sequencing and annotation.</title>
        <authorList>
            <consortium name="The Broad Institute Genomics Platform"/>
            <consortium name="The Broad Institute Genome Sequencing Center for Infectious Disease"/>
            <person name="Wu L."/>
            <person name="Ma J."/>
        </authorList>
    </citation>
    <scope>NUCLEOTIDE SEQUENCE [LARGE SCALE GENOMIC DNA]</scope>
    <source>
        <strain evidence="2">CCUG 52468</strain>
    </source>
</reference>
<evidence type="ECO:0000313" key="1">
    <source>
        <dbReference type="EMBL" id="MFD1166313.1"/>
    </source>
</evidence>
<name>A0ABW3RM66_9SPHI</name>
<proteinExistence type="predicted"/>
<dbReference type="Proteomes" id="UP001597205">
    <property type="component" value="Unassembled WGS sequence"/>
</dbReference>
<dbReference type="Pfam" id="PF13644">
    <property type="entry name" value="DKNYY"/>
    <property type="match status" value="1"/>
</dbReference>
<evidence type="ECO:0000313" key="2">
    <source>
        <dbReference type="Proteomes" id="UP001597205"/>
    </source>
</evidence>
<dbReference type="RefSeq" id="WP_380896868.1">
    <property type="nucleotide sequence ID" value="NZ_JBHTKY010000017.1"/>
</dbReference>
<organism evidence="1 2">
    <name type="scientific">Sphingobacterium daejeonense</name>
    <dbReference type="NCBI Taxonomy" id="371142"/>
    <lineage>
        <taxon>Bacteria</taxon>
        <taxon>Pseudomonadati</taxon>
        <taxon>Bacteroidota</taxon>
        <taxon>Sphingobacteriia</taxon>
        <taxon>Sphingobacteriales</taxon>
        <taxon>Sphingobacteriaceae</taxon>
        <taxon>Sphingobacterium</taxon>
    </lineage>
</organism>
<accession>A0ABW3RM66</accession>
<dbReference type="InterPro" id="IPR027375">
    <property type="entry name" value="DKNYY"/>
</dbReference>
<protein>
    <submittedName>
        <fullName evidence="1">DKNYY domain-containing protein</fullName>
    </submittedName>
</protein>
<sequence length="232" mass="27636">MELLKDYNKDKLEKLFDNFYQYEGKVIQVRNYNNQVIEVPDGDPDTFKKVSGFFMDKNHVYRENLTKDSPSRTIKNKYGNSINNPEAKWEISIIEGIDPNSFKYIKEKYDTVYWLDKNGIYVKKDGTLKKLEHADLDSFEYLGFLYGKDKNHIYYENEIIPIDVHNYSLDTWGFIKDHQRIFHYDFEIGLDPETFEVEHYNLIKQPIILRDRTGKYAYTRSTQSDAGIVKME</sequence>
<comment type="caution">
    <text evidence="1">The sequence shown here is derived from an EMBL/GenBank/DDBJ whole genome shotgun (WGS) entry which is preliminary data.</text>
</comment>
<keyword evidence="2" id="KW-1185">Reference proteome</keyword>